<proteinExistence type="predicted"/>
<dbReference type="Proteomes" id="UP001165085">
    <property type="component" value="Unassembled WGS sequence"/>
</dbReference>
<reference evidence="3" key="1">
    <citation type="journal article" date="2023" name="Commun. Biol.">
        <title>Genome analysis of Parmales, the sister group of diatoms, reveals the evolutionary specialization of diatoms from phago-mixotrophs to photoautotrophs.</title>
        <authorList>
            <person name="Ban H."/>
            <person name="Sato S."/>
            <person name="Yoshikawa S."/>
            <person name="Yamada K."/>
            <person name="Nakamura Y."/>
            <person name="Ichinomiya M."/>
            <person name="Sato N."/>
            <person name="Blanc-Mathieu R."/>
            <person name="Endo H."/>
            <person name="Kuwata A."/>
            <person name="Ogata H."/>
        </authorList>
    </citation>
    <scope>NUCLEOTIDE SEQUENCE [LARGE SCALE GENOMIC DNA]</scope>
    <source>
        <strain evidence="3">NIES 3701</strain>
    </source>
</reference>
<evidence type="ECO:0000313" key="3">
    <source>
        <dbReference type="Proteomes" id="UP001165085"/>
    </source>
</evidence>
<evidence type="ECO:0000256" key="1">
    <source>
        <dbReference type="SAM" id="MobiDB-lite"/>
    </source>
</evidence>
<comment type="caution">
    <text evidence="2">The sequence shown here is derived from an EMBL/GenBank/DDBJ whole genome shotgun (WGS) entry which is preliminary data.</text>
</comment>
<dbReference type="InterPro" id="IPR013083">
    <property type="entry name" value="Znf_RING/FYVE/PHD"/>
</dbReference>
<keyword evidence="3" id="KW-1185">Reference proteome</keyword>
<dbReference type="SUPFAM" id="SSF57850">
    <property type="entry name" value="RING/U-box"/>
    <property type="match status" value="1"/>
</dbReference>
<protein>
    <recommendedName>
        <fullName evidence="4">RING-type domain-containing protein</fullName>
    </recommendedName>
</protein>
<gene>
    <name evidence="2" type="ORF">TrST_g2753</name>
</gene>
<feature type="region of interest" description="Disordered" evidence="1">
    <location>
        <begin position="1"/>
        <end position="26"/>
    </location>
</feature>
<name>A0A9W7ELE0_9STRA</name>
<evidence type="ECO:0008006" key="4">
    <source>
        <dbReference type="Google" id="ProtNLM"/>
    </source>
</evidence>
<organism evidence="2 3">
    <name type="scientific">Triparma strigata</name>
    <dbReference type="NCBI Taxonomy" id="1606541"/>
    <lineage>
        <taxon>Eukaryota</taxon>
        <taxon>Sar</taxon>
        <taxon>Stramenopiles</taxon>
        <taxon>Ochrophyta</taxon>
        <taxon>Bolidophyceae</taxon>
        <taxon>Parmales</taxon>
        <taxon>Triparmaceae</taxon>
        <taxon>Triparma</taxon>
    </lineage>
</organism>
<dbReference type="EMBL" id="BRXY01000299">
    <property type="protein sequence ID" value="GMH85084.1"/>
    <property type="molecule type" value="Genomic_DNA"/>
</dbReference>
<evidence type="ECO:0000313" key="2">
    <source>
        <dbReference type="EMBL" id="GMH85084.1"/>
    </source>
</evidence>
<dbReference type="AlphaFoldDB" id="A0A9W7ELE0"/>
<accession>A0A9W7ELE0</accession>
<dbReference type="OrthoDB" id="10009200at2759"/>
<dbReference type="Gene3D" id="3.30.40.10">
    <property type="entry name" value="Zinc/RING finger domain, C3HC4 (zinc finger)"/>
    <property type="match status" value="1"/>
</dbReference>
<sequence>MSSPTSVTALPPLSPPGKSSPRPPSPLLLPLPAKNFECPICFDSQDISKSAMNCKNGHSLCLECMGRISDFVGCGCEGCEGQSFQFKCPICRVDGVYDVNHIGFLLVGTIESPSSKESRLLSLTSKVVKRRASKVKPNTCVKCSSTLDHSSSSSPPSSYGLACTLGHSLCVSCSRTSLIAASKSQEPNLSRRQNVYYCCPACPTSGNREVLSDGEILQALKGNWKRWDGRRKVYIEKEVERENAGYFHRLVGGFSGL</sequence>